<dbReference type="PANTHER" id="PTHR46517">
    <property type="entry name" value="FRUCTOSE-2,6-BISPHOSPHATASE TIGAR"/>
    <property type="match status" value="1"/>
</dbReference>
<evidence type="ECO:0000256" key="2">
    <source>
        <dbReference type="PIRSR" id="PIRSR613078-1"/>
    </source>
</evidence>
<reference evidence="4 5" key="1">
    <citation type="submission" date="2018-01" db="EMBL/GenBank/DDBJ databases">
        <title>Draft genome sequence of Sphaerisporangium sp. 7K107.</title>
        <authorList>
            <person name="Sahin N."/>
            <person name="Saygin H."/>
            <person name="Ay H."/>
        </authorList>
    </citation>
    <scope>NUCLEOTIDE SEQUENCE [LARGE SCALE GENOMIC DNA]</scope>
    <source>
        <strain evidence="4 5">7K107</strain>
    </source>
</reference>
<dbReference type="GO" id="GO:0004331">
    <property type="term" value="F:fructose-2,6-bisphosphate 2-phosphatase activity"/>
    <property type="evidence" value="ECO:0007669"/>
    <property type="project" value="TreeGrafter"/>
</dbReference>
<dbReference type="Proteomes" id="UP000248544">
    <property type="component" value="Unassembled WGS sequence"/>
</dbReference>
<dbReference type="AlphaFoldDB" id="A0A2W2F4L9"/>
<accession>A0A2W2F4L9</accession>
<feature type="active site" description="Tele-phosphohistidine intermediate" evidence="2">
    <location>
        <position position="10"/>
    </location>
</feature>
<dbReference type="InterPro" id="IPR029033">
    <property type="entry name" value="His_PPase_superfam"/>
</dbReference>
<dbReference type="Pfam" id="PF00300">
    <property type="entry name" value="His_Phos_1"/>
    <property type="match status" value="1"/>
</dbReference>
<dbReference type="GO" id="GO:0043456">
    <property type="term" value="P:regulation of pentose-phosphate shunt"/>
    <property type="evidence" value="ECO:0007669"/>
    <property type="project" value="TreeGrafter"/>
</dbReference>
<feature type="binding site" evidence="3">
    <location>
        <begin position="22"/>
        <end position="23"/>
    </location>
    <ligand>
        <name>substrate</name>
    </ligand>
</feature>
<dbReference type="RefSeq" id="WP_111170880.1">
    <property type="nucleotide sequence ID" value="NZ_POUA01000340.1"/>
</dbReference>
<dbReference type="InterPro" id="IPR013078">
    <property type="entry name" value="His_Pase_superF_clade-1"/>
</dbReference>
<dbReference type="SUPFAM" id="SSF53254">
    <property type="entry name" value="Phosphoglycerate mutase-like"/>
    <property type="match status" value="1"/>
</dbReference>
<keyword evidence="1" id="KW-0378">Hydrolase</keyword>
<dbReference type="GO" id="GO:0005829">
    <property type="term" value="C:cytosol"/>
    <property type="evidence" value="ECO:0007669"/>
    <property type="project" value="TreeGrafter"/>
</dbReference>
<evidence type="ECO:0000256" key="3">
    <source>
        <dbReference type="PIRSR" id="PIRSR613078-2"/>
    </source>
</evidence>
<dbReference type="Gene3D" id="3.40.50.1240">
    <property type="entry name" value="Phosphoglycerate mutase-like"/>
    <property type="match status" value="1"/>
</dbReference>
<evidence type="ECO:0000313" key="5">
    <source>
        <dbReference type="Proteomes" id="UP000248544"/>
    </source>
</evidence>
<feature type="active site" description="Proton donor/acceptor" evidence="2">
    <location>
        <position position="83"/>
    </location>
</feature>
<feature type="binding site" evidence="3">
    <location>
        <position position="59"/>
    </location>
    <ligand>
        <name>substrate</name>
    </ligand>
</feature>
<organism evidence="4 5">
    <name type="scientific">Spongiactinospora gelatinilytica</name>
    <dbReference type="NCBI Taxonomy" id="2666298"/>
    <lineage>
        <taxon>Bacteria</taxon>
        <taxon>Bacillati</taxon>
        <taxon>Actinomycetota</taxon>
        <taxon>Actinomycetes</taxon>
        <taxon>Streptosporangiales</taxon>
        <taxon>Streptosporangiaceae</taxon>
        <taxon>Spongiactinospora</taxon>
    </lineage>
</organism>
<comment type="caution">
    <text evidence="4">The sequence shown here is derived from an EMBL/GenBank/DDBJ whole genome shotgun (WGS) entry which is preliminary data.</text>
</comment>
<sequence>MAVTLVYETHSITTDNETGIATGWLPGELSARGRALAAELGERRRDDGIDVVFSSDLRRAVQTAEIAFAGSAASARQDRRLRECDYGERNGGPVARLAGRRAEYIDRPWPGGQSYRQVVAETTAFPGDLTASWDGARVLVIAHSANRWGLQHLLHGEALEDLVDAPFGWQEGWTYTVPAPYLPPDGITPVLGRRSS</sequence>
<evidence type="ECO:0000313" key="4">
    <source>
        <dbReference type="EMBL" id="PZG30912.1"/>
    </source>
</evidence>
<evidence type="ECO:0000256" key="1">
    <source>
        <dbReference type="ARBA" id="ARBA00022801"/>
    </source>
</evidence>
<dbReference type="EMBL" id="POUA01000340">
    <property type="protein sequence ID" value="PZG30912.1"/>
    <property type="molecule type" value="Genomic_DNA"/>
</dbReference>
<keyword evidence="5" id="KW-1185">Reference proteome</keyword>
<gene>
    <name evidence="4" type="ORF">C1I98_30705</name>
</gene>
<dbReference type="PANTHER" id="PTHR46517:SF1">
    <property type="entry name" value="FRUCTOSE-2,6-BISPHOSPHATASE TIGAR"/>
    <property type="match status" value="1"/>
</dbReference>
<dbReference type="InterPro" id="IPR051695">
    <property type="entry name" value="Phosphoglycerate_Mutase"/>
</dbReference>
<protein>
    <submittedName>
        <fullName evidence="4">Histidine phosphatase family protein</fullName>
    </submittedName>
</protein>
<name>A0A2W2F4L9_9ACTN</name>
<dbReference type="GO" id="GO:0045820">
    <property type="term" value="P:negative regulation of glycolytic process"/>
    <property type="evidence" value="ECO:0007669"/>
    <property type="project" value="TreeGrafter"/>
</dbReference>
<dbReference type="CDD" id="cd07067">
    <property type="entry name" value="HP_PGM_like"/>
    <property type="match status" value="1"/>
</dbReference>
<feature type="binding site" evidence="3">
    <location>
        <begin position="83"/>
        <end position="86"/>
    </location>
    <ligand>
        <name>substrate</name>
    </ligand>
</feature>
<proteinExistence type="predicted"/>